<feature type="chain" id="PRO_5046682501" evidence="2">
    <location>
        <begin position="24"/>
        <end position="228"/>
    </location>
</feature>
<keyword evidence="2" id="KW-0732">Signal</keyword>
<keyword evidence="1" id="KW-0812">Transmembrane</keyword>
<dbReference type="Proteomes" id="UP001056500">
    <property type="component" value="Chromosome"/>
</dbReference>
<gene>
    <name evidence="3" type="ORF">NDK47_07455</name>
</gene>
<evidence type="ECO:0000313" key="4">
    <source>
        <dbReference type="Proteomes" id="UP001056500"/>
    </source>
</evidence>
<accession>A0ABY4WJT2</accession>
<keyword evidence="1" id="KW-1133">Transmembrane helix</keyword>
<keyword evidence="1" id="KW-0472">Membrane</keyword>
<evidence type="ECO:0000256" key="1">
    <source>
        <dbReference type="SAM" id="Phobius"/>
    </source>
</evidence>
<reference evidence="3" key="1">
    <citation type="submission" date="2022-06" db="EMBL/GenBank/DDBJ databases">
        <title>Genome sequencing of Brevibacillus sp. BB3-R1.</title>
        <authorList>
            <person name="Heo J."/>
            <person name="Lee D."/>
            <person name="Won M."/>
            <person name="Han B.-H."/>
            <person name="Hong S.-B."/>
            <person name="Kwon S.-W."/>
        </authorList>
    </citation>
    <scope>NUCLEOTIDE SEQUENCE</scope>
    <source>
        <strain evidence="3">BB3-R1</strain>
    </source>
</reference>
<feature type="transmembrane region" description="Helical" evidence="1">
    <location>
        <begin position="200"/>
        <end position="219"/>
    </location>
</feature>
<proteinExistence type="predicted"/>
<protein>
    <submittedName>
        <fullName evidence="3">Uncharacterized protein</fullName>
    </submittedName>
</protein>
<evidence type="ECO:0000313" key="3">
    <source>
        <dbReference type="EMBL" id="USG67119.1"/>
    </source>
</evidence>
<name>A0ABY4WJT2_9BACL</name>
<evidence type="ECO:0000256" key="2">
    <source>
        <dbReference type="SAM" id="SignalP"/>
    </source>
</evidence>
<dbReference type="EMBL" id="CP098755">
    <property type="protein sequence ID" value="USG67119.1"/>
    <property type="molecule type" value="Genomic_DNA"/>
</dbReference>
<feature type="signal peptide" evidence="2">
    <location>
        <begin position="1"/>
        <end position="23"/>
    </location>
</feature>
<sequence length="228" mass="24887">MKRRGLAFLFVFLLTMPCAAVYADAPKASLDHVDVKIEVKDGVYAVQEHVTLQNPSAVPDGKLEHTFSHINGVKSGNIKFLAGGQELGTEVQGGEAMDRIFIQLPADSPEVLEYTIQYQAEVPQGQYALPLVVPMYKVEKSENHVQISFQAPEGNVIQANSFPVVNHSGENHVTSNMVNVPSHVSYIFGTEETVFHSHNLISAITLLVLLGILLGWGAVERKNARKGA</sequence>
<dbReference type="RefSeq" id="WP_251874222.1">
    <property type="nucleotide sequence ID" value="NZ_CP098755.1"/>
</dbReference>
<organism evidence="3 4">
    <name type="scientific">Brevibacillus ruminantium</name>
    <dbReference type="NCBI Taxonomy" id="2950604"/>
    <lineage>
        <taxon>Bacteria</taxon>
        <taxon>Bacillati</taxon>
        <taxon>Bacillota</taxon>
        <taxon>Bacilli</taxon>
        <taxon>Bacillales</taxon>
        <taxon>Paenibacillaceae</taxon>
        <taxon>Brevibacillus</taxon>
    </lineage>
</organism>
<keyword evidence="4" id="KW-1185">Reference proteome</keyword>